<protein>
    <submittedName>
        <fullName evidence="2">ISXo8 transposase</fullName>
    </submittedName>
</protein>
<feature type="domain" description="Transposase IS701-like DDE" evidence="1">
    <location>
        <begin position="11"/>
        <end position="74"/>
    </location>
</feature>
<comment type="caution">
    <text evidence="2">The sequence shown here is derived from an EMBL/GenBank/DDBJ whole genome shotgun (WGS) entry which is preliminary data.</text>
</comment>
<sequence length="76" mass="8124">MVTGVSGTEAMVAALGHADRVAPTRWYLQGLMLPGGRKSVEPMAARVRPQDVPSTHQSMHHLVSTSAWSDEALLAT</sequence>
<reference evidence="2" key="1">
    <citation type="submission" date="2013-08" db="EMBL/GenBank/DDBJ databases">
        <authorList>
            <person name="Mendez C."/>
            <person name="Richter M."/>
            <person name="Ferrer M."/>
            <person name="Sanchez J."/>
        </authorList>
    </citation>
    <scope>NUCLEOTIDE SEQUENCE</scope>
</reference>
<dbReference type="EMBL" id="AUZY01004591">
    <property type="protein sequence ID" value="EQD62528.1"/>
    <property type="molecule type" value="Genomic_DNA"/>
</dbReference>
<dbReference type="InterPro" id="IPR038721">
    <property type="entry name" value="IS701-like_DDE_dom"/>
</dbReference>
<accession>T1B1U1</accession>
<organism evidence="2">
    <name type="scientific">mine drainage metagenome</name>
    <dbReference type="NCBI Taxonomy" id="410659"/>
    <lineage>
        <taxon>unclassified sequences</taxon>
        <taxon>metagenomes</taxon>
        <taxon>ecological metagenomes</taxon>
    </lineage>
</organism>
<name>T1B1U1_9ZZZZ</name>
<evidence type="ECO:0000259" key="1">
    <source>
        <dbReference type="Pfam" id="PF13546"/>
    </source>
</evidence>
<evidence type="ECO:0000313" key="2">
    <source>
        <dbReference type="EMBL" id="EQD62528.1"/>
    </source>
</evidence>
<proteinExistence type="predicted"/>
<dbReference type="Pfam" id="PF13546">
    <property type="entry name" value="DDE_5"/>
    <property type="match status" value="1"/>
</dbReference>
<feature type="non-terminal residue" evidence="2">
    <location>
        <position position="76"/>
    </location>
</feature>
<reference evidence="2" key="2">
    <citation type="journal article" date="2014" name="ISME J.">
        <title>Microbial stratification in low pH oxic and suboxic macroscopic growths along an acid mine drainage.</title>
        <authorList>
            <person name="Mendez-Garcia C."/>
            <person name="Mesa V."/>
            <person name="Sprenger R.R."/>
            <person name="Richter M."/>
            <person name="Diez M.S."/>
            <person name="Solano J."/>
            <person name="Bargiela R."/>
            <person name="Golyshina O.V."/>
            <person name="Manteca A."/>
            <person name="Ramos J.L."/>
            <person name="Gallego J.R."/>
            <person name="Llorente I."/>
            <person name="Martins Dos Santos V.A."/>
            <person name="Jensen O.N."/>
            <person name="Pelaez A.I."/>
            <person name="Sanchez J."/>
            <person name="Ferrer M."/>
        </authorList>
    </citation>
    <scope>NUCLEOTIDE SEQUENCE</scope>
</reference>
<dbReference type="AlphaFoldDB" id="T1B1U1"/>
<gene>
    <name evidence="2" type="ORF">B1B_07210</name>
</gene>